<dbReference type="Proteomes" id="UP000790787">
    <property type="component" value="Chromosome 8"/>
</dbReference>
<accession>A0A1S4CW92</accession>
<sequence>MEKKKIVAIRNLCIPHEITFEILKEVPAKSLMRFSEGAIQYLNQSRFSKLHSLASTNGLVCLWNFYGDVAVLNPFTQEHIFLPCQQPLIGRCSLGFDPTTKKYKVIKAQWIRGGRTSCEVRYWIYTIGVDKIWREIPDCANIFPIYNFVYIGGVIYCVNRLSKPYNIAAFSVEEEKLIRMILLPDGMLAKNSKIVETKGQVALVDHRNIRGDGHISLYVVNGTGKTQTWVKHIIALPP</sequence>
<proteinExistence type="predicted"/>
<dbReference type="OrthoDB" id="687122at2759"/>
<reference evidence="2" key="2">
    <citation type="submission" date="2025-08" db="UniProtKB">
        <authorList>
            <consortium name="RefSeq"/>
        </authorList>
    </citation>
    <scope>IDENTIFICATION</scope>
    <source>
        <tissue evidence="2">Leaf</tissue>
    </source>
</reference>
<name>A0A1S4CW92_TOBAC</name>
<keyword evidence="1" id="KW-1185">Reference proteome</keyword>
<dbReference type="PaxDb" id="4097-A0A1S4CW92"/>
<dbReference type="InterPro" id="IPR017451">
    <property type="entry name" value="F-box-assoc_interact_dom"/>
</dbReference>
<evidence type="ECO:0000313" key="1">
    <source>
        <dbReference type="Proteomes" id="UP000790787"/>
    </source>
</evidence>
<dbReference type="AlphaFoldDB" id="A0A1S4CW92"/>
<dbReference type="GeneID" id="107823292"/>
<dbReference type="KEGG" id="nta:107823292"/>
<dbReference type="Pfam" id="PF08268">
    <property type="entry name" value="FBA_3"/>
    <property type="match status" value="1"/>
</dbReference>
<gene>
    <name evidence="2" type="primary">LOC107823292</name>
</gene>
<organism evidence="1 2">
    <name type="scientific">Nicotiana tabacum</name>
    <name type="common">Common tobacco</name>
    <dbReference type="NCBI Taxonomy" id="4097"/>
    <lineage>
        <taxon>Eukaryota</taxon>
        <taxon>Viridiplantae</taxon>
        <taxon>Streptophyta</taxon>
        <taxon>Embryophyta</taxon>
        <taxon>Tracheophyta</taxon>
        <taxon>Spermatophyta</taxon>
        <taxon>Magnoliopsida</taxon>
        <taxon>eudicotyledons</taxon>
        <taxon>Gunneridae</taxon>
        <taxon>Pentapetalae</taxon>
        <taxon>asterids</taxon>
        <taxon>lamiids</taxon>
        <taxon>Solanales</taxon>
        <taxon>Solanaceae</taxon>
        <taxon>Nicotianoideae</taxon>
        <taxon>Nicotianeae</taxon>
        <taxon>Nicotiana</taxon>
    </lineage>
</organism>
<evidence type="ECO:0000313" key="2">
    <source>
        <dbReference type="RefSeq" id="XP_016505405.2"/>
    </source>
</evidence>
<dbReference type="PANTHER" id="PTHR31111">
    <property type="entry name" value="BNAA05G37150D PROTEIN-RELATED"/>
    <property type="match status" value="1"/>
</dbReference>
<reference evidence="1" key="1">
    <citation type="journal article" date="2014" name="Nat. Commun.">
        <title>The tobacco genome sequence and its comparison with those of tomato and potato.</title>
        <authorList>
            <person name="Sierro N."/>
            <person name="Battey J.N."/>
            <person name="Ouadi S."/>
            <person name="Bakaher N."/>
            <person name="Bovet L."/>
            <person name="Willig A."/>
            <person name="Goepfert S."/>
            <person name="Peitsch M.C."/>
            <person name="Ivanov N.V."/>
        </authorList>
    </citation>
    <scope>NUCLEOTIDE SEQUENCE [LARGE SCALE GENOMIC DNA]</scope>
</reference>
<dbReference type="PANTHER" id="PTHR31111:SF87">
    <property type="entry name" value="F-BOX DOMAIN-CONTAINING PROTEIN"/>
    <property type="match status" value="1"/>
</dbReference>
<protein>
    <submittedName>
        <fullName evidence="2">F-box protein At1g32420</fullName>
    </submittedName>
</protein>
<dbReference type="NCBIfam" id="TIGR01640">
    <property type="entry name" value="F_box_assoc_1"/>
    <property type="match status" value="1"/>
</dbReference>
<dbReference type="RefSeq" id="XP_016505405.1">
    <property type="nucleotide sequence ID" value="XM_016649919.1"/>
</dbReference>
<dbReference type="InterPro" id="IPR013187">
    <property type="entry name" value="F-box-assoc_dom_typ3"/>
</dbReference>
<dbReference type="RefSeq" id="XP_016505405.2">
    <property type="nucleotide sequence ID" value="XM_016649919.2"/>
</dbReference>